<protein>
    <recommendedName>
        <fullName evidence="7">Aldose 1-epimerase</fullName>
        <ecNumber evidence="6">5.1.3.3</ecNumber>
    </recommendedName>
    <alternativeName>
        <fullName evidence="12">Galactose mutarotase</fullName>
    </alternativeName>
    <alternativeName>
        <fullName evidence="11">Type-1 mutarotase</fullName>
    </alternativeName>
</protein>
<name>A0ABM7VJS4_9BACT</name>
<dbReference type="Pfam" id="PF01263">
    <property type="entry name" value="Aldose_epim"/>
    <property type="match status" value="1"/>
</dbReference>
<dbReference type="NCBIfam" id="NF008277">
    <property type="entry name" value="PRK11055.1"/>
    <property type="match status" value="1"/>
</dbReference>
<evidence type="ECO:0000256" key="7">
    <source>
        <dbReference type="ARBA" id="ARBA00014165"/>
    </source>
</evidence>
<geneLocation type="plasmid" evidence="13 14">
    <name>pPP1</name>
</geneLocation>
<evidence type="ECO:0000256" key="5">
    <source>
        <dbReference type="ARBA" id="ARBA00011245"/>
    </source>
</evidence>
<comment type="pathway">
    <text evidence="3">Carbohydrate metabolism; hexose metabolism.</text>
</comment>
<gene>
    <name evidence="13" type="primary">galM_3</name>
    <name evidence="13" type="ORF">PEPS_33510</name>
</gene>
<dbReference type="Gene3D" id="2.70.98.10">
    <property type="match status" value="1"/>
</dbReference>
<dbReference type="PIRSF" id="PIRSF005096">
    <property type="entry name" value="GALM"/>
    <property type="match status" value="1"/>
</dbReference>
<dbReference type="EMBL" id="AP025293">
    <property type="protein sequence ID" value="BDD01071.1"/>
    <property type="molecule type" value="Genomic_DNA"/>
</dbReference>
<dbReference type="PROSITE" id="PS00545">
    <property type="entry name" value="ALDOSE_1_EPIMERASE"/>
    <property type="match status" value="1"/>
</dbReference>
<keyword evidence="13" id="KW-0614">Plasmid</keyword>
<evidence type="ECO:0000256" key="10">
    <source>
        <dbReference type="ARBA" id="ARBA00023277"/>
    </source>
</evidence>
<evidence type="ECO:0000313" key="14">
    <source>
        <dbReference type="Proteomes" id="UP001354989"/>
    </source>
</evidence>
<comment type="similarity">
    <text evidence="4">Belongs to the aldose epimerase family.</text>
</comment>
<dbReference type="CDD" id="cd09019">
    <property type="entry name" value="galactose_mutarotase_like"/>
    <property type="match status" value="1"/>
</dbReference>
<dbReference type="InterPro" id="IPR014718">
    <property type="entry name" value="GH-type_carb-bd"/>
</dbReference>
<dbReference type="InterPro" id="IPR008183">
    <property type="entry name" value="Aldose_1/G6P_1-epimerase"/>
</dbReference>
<keyword evidence="14" id="KW-1185">Reference proteome</keyword>
<comment type="cofactor">
    <cofactor evidence="2">
        <name>Ca(2+)</name>
        <dbReference type="ChEBI" id="CHEBI:29108"/>
    </cofactor>
</comment>
<evidence type="ECO:0000256" key="1">
    <source>
        <dbReference type="ARBA" id="ARBA00001614"/>
    </source>
</evidence>
<comment type="catalytic activity">
    <reaction evidence="1">
        <text>alpha-D-glucose = beta-D-glucose</text>
        <dbReference type="Rhea" id="RHEA:10264"/>
        <dbReference type="ChEBI" id="CHEBI:15903"/>
        <dbReference type="ChEBI" id="CHEBI:17925"/>
        <dbReference type="EC" id="5.1.3.3"/>
    </reaction>
</comment>
<dbReference type="InterPro" id="IPR018052">
    <property type="entry name" value="Ald1_epimerase_CS"/>
</dbReference>
<evidence type="ECO:0000256" key="3">
    <source>
        <dbReference type="ARBA" id="ARBA00005028"/>
    </source>
</evidence>
<evidence type="ECO:0000256" key="6">
    <source>
        <dbReference type="ARBA" id="ARBA00013185"/>
    </source>
</evidence>
<organism evidence="13 14">
    <name type="scientific">Persicobacter psychrovividus</name>
    <dbReference type="NCBI Taxonomy" id="387638"/>
    <lineage>
        <taxon>Bacteria</taxon>
        <taxon>Pseudomonadati</taxon>
        <taxon>Bacteroidota</taxon>
        <taxon>Cytophagia</taxon>
        <taxon>Cytophagales</taxon>
        <taxon>Persicobacteraceae</taxon>
        <taxon>Persicobacter</taxon>
    </lineage>
</organism>
<keyword evidence="8" id="KW-0106">Calcium</keyword>
<dbReference type="InterPro" id="IPR011013">
    <property type="entry name" value="Gal_mutarotase_sf_dom"/>
</dbReference>
<dbReference type="Proteomes" id="UP001354989">
    <property type="component" value="Plasmid pPP1"/>
</dbReference>
<evidence type="ECO:0000256" key="8">
    <source>
        <dbReference type="ARBA" id="ARBA00022837"/>
    </source>
</evidence>
<evidence type="ECO:0000313" key="13">
    <source>
        <dbReference type="EMBL" id="BDD01071.1"/>
    </source>
</evidence>
<dbReference type="PANTHER" id="PTHR10091:SF0">
    <property type="entry name" value="GALACTOSE MUTAROTASE"/>
    <property type="match status" value="1"/>
</dbReference>
<evidence type="ECO:0000256" key="9">
    <source>
        <dbReference type="ARBA" id="ARBA00023235"/>
    </source>
</evidence>
<evidence type="ECO:0000256" key="2">
    <source>
        <dbReference type="ARBA" id="ARBA00001913"/>
    </source>
</evidence>
<dbReference type="EC" id="5.1.3.3" evidence="6"/>
<dbReference type="PANTHER" id="PTHR10091">
    <property type="entry name" value="ALDOSE-1-EPIMERASE"/>
    <property type="match status" value="1"/>
</dbReference>
<keyword evidence="9" id="KW-0413">Isomerase</keyword>
<dbReference type="InterPro" id="IPR015443">
    <property type="entry name" value="Aldose_1-epimerase"/>
</dbReference>
<evidence type="ECO:0000256" key="4">
    <source>
        <dbReference type="ARBA" id="ARBA00006206"/>
    </source>
</evidence>
<keyword evidence="10" id="KW-0119">Carbohydrate metabolism</keyword>
<proteinExistence type="inferred from homology"/>
<comment type="subunit">
    <text evidence="5">Monomer.</text>
</comment>
<accession>A0ABM7VJS4</accession>
<evidence type="ECO:0000256" key="11">
    <source>
        <dbReference type="ARBA" id="ARBA00032300"/>
    </source>
</evidence>
<evidence type="ECO:0000256" key="12">
    <source>
        <dbReference type="ARBA" id="ARBA00033373"/>
    </source>
</evidence>
<reference evidence="13 14" key="1">
    <citation type="submission" date="2021-12" db="EMBL/GenBank/DDBJ databases">
        <title>Genome sequencing of bacteria with rrn-lacking chromosome and rrn-plasmid.</title>
        <authorList>
            <person name="Anda M."/>
            <person name="Iwasaki W."/>
        </authorList>
    </citation>
    <scope>NUCLEOTIDE SEQUENCE [LARGE SCALE GENOMIC DNA]</scope>
    <source>
        <strain evidence="13 14">NBRC 101262</strain>
        <plasmid evidence="13 14">pPP1</plasmid>
    </source>
</reference>
<dbReference type="InterPro" id="IPR047215">
    <property type="entry name" value="Galactose_mutarotase-like"/>
</dbReference>
<dbReference type="SUPFAM" id="SSF74650">
    <property type="entry name" value="Galactose mutarotase-like"/>
    <property type="match status" value="1"/>
</dbReference>
<sequence length="319" mass="36022">MTNRHNMEVELLTYGAIIRSINLPMGNGDFKNVVLQYETLADYEADPFYVGALVGRVANRVANGTFTLNGKQYQVAKNAGNHHLHGGRRGFNRKVWQTEVLDEQTIRMRATAADGEEGYPGALQISVTYQLTDENQLKINYQASSSEDTPLNLTNHSYFNLEGTESKDCLLHEMKFHASQFTPTDEYSIPIGERALVADSPFDFSYFKQIGEEINANDPQLKSARGYDHNFVVNNYRRITGLVAEAKSSATNVQLKVYSDQPCFQFYVGNYLEGAFNQRQGFCIETQNYPDAINQVNFPSGILKKGEEFNSETIFDFSF</sequence>